<proteinExistence type="predicted"/>
<gene>
    <name evidence="1" type="ORF">NCTC9997_01215</name>
</gene>
<evidence type="ECO:0000313" key="2">
    <source>
        <dbReference type="Proteomes" id="UP000267630"/>
    </source>
</evidence>
<dbReference type="AlphaFoldDB" id="A0A7Z9CQL8"/>
<keyword evidence="2" id="KW-1185">Reference proteome</keyword>
<name>A0A7Z9CQL8_RAOTE</name>
<protein>
    <submittedName>
        <fullName evidence="1">Uncharacterized protein</fullName>
    </submittedName>
</protein>
<accession>A0A7Z9CQL8</accession>
<organism evidence="1 2">
    <name type="scientific">Raoultella terrigena</name>
    <name type="common">Klebsiella terrigena</name>
    <dbReference type="NCBI Taxonomy" id="577"/>
    <lineage>
        <taxon>Bacteria</taxon>
        <taxon>Pseudomonadati</taxon>
        <taxon>Pseudomonadota</taxon>
        <taxon>Gammaproteobacteria</taxon>
        <taxon>Enterobacterales</taxon>
        <taxon>Enterobacteriaceae</taxon>
        <taxon>Klebsiella/Raoultella group</taxon>
        <taxon>Raoultella</taxon>
    </lineage>
</organism>
<evidence type="ECO:0000313" key="1">
    <source>
        <dbReference type="EMBL" id="VED46876.1"/>
    </source>
</evidence>
<dbReference type="Proteomes" id="UP000267630">
    <property type="component" value="Chromosome 3"/>
</dbReference>
<reference evidence="1 2" key="1">
    <citation type="submission" date="2018-12" db="EMBL/GenBank/DDBJ databases">
        <authorList>
            <consortium name="Pathogen Informatics"/>
        </authorList>
    </citation>
    <scope>NUCLEOTIDE SEQUENCE [LARGE SCALE GENOMIC DNA]</scope>
    <source>
        <strain evidence="1 2">NCTC9997</strain>
    </source>
</reference>
<dbReference type="EMBL" id="LR134253">
    <property type="protein sequence ID" value="VED46876.1"/>
    <property type="molecule type" value="Genomic_DNA"/>
</dbReference>
<sequence length="78" mass="8635">MNTESAELTERLRIERLAVETLYRAFSEKNPDLVDTVLAPQWDDIPLAPNQGPGRKASSQSSAASARLFPMYILPSTT</sequence>